<evidence type="ECO:0000313" key="3">
    <source>
        <dbReference type="Proteomes" id="UP000030518"/>
    </source>
</evidence>
<dbReference type="Proteomes" id="UP000030518">
    <property type="component" value="Unassembled WGS sequence"/>
</dbReference>
<feature type="transmembrane region" description="Helical" evidence="1">
    <location>
        <begin position="7"/>
        <end position="31"/>
    </location>
</feature>
<name>A0A0A2WFN7_9GAMM</name>
<comment type="caution">
    <text evidence="2">The sequence shown here is derived from an EMBL/GenBank/DDBJ whole genome shotgun (WGS) entry which is preliminary data.</text>
</comment>
<sequence>MGNPARLLAWLVCACVGLVILGYAALIAINWSDEAPSKDDVALQQIVASKPDVPDAANAWVFLLGMDVPEGQDPLAWGIQRKAFLERYTPPKEGEYAFLPGREHQYQRARSSAITTLSEACKTGTAECARLVQGDFAQVDGWLASEHWLLERYVRMQGLREWKEVVGTDVSTPSPRFSPALHGQQLMFMQAWQQARAGDGEAARAALDRDFTFWRMALRSSDTLIAKMIATSALKRNLTVGNLVLRDLHAAGKPAAPPAAWTQPITREEYSMRRVFAGEYVFRSTGLAALVDKPGLMSPNKVKDALERPFFQPQATNNMTARDFVRLSDRLDVDYPAIPGAIAASHRESSATEGTYHAYNFFGHILHDIGMVNDLDQYAVRASDIEGVRRAALLAAELRETHATASDAAPRVHAARWQNPYTNAPFAWDATTGSVVFTGLERNERGTHALML</sequence>
<proteinExistence type="predicted"/>
<dbReference type="STRING" id="1300345.LF41_589"/>
<dbReference type="AlphaFoldDB" id="A0A0A2WFN7"/>
<gene>
    <name evidence="2" type="ORF">LF41_589</name>
</gene>
<keyword evidence="1" id="KW-0472">Membrane</keyword>
<protein>
    <submittedName>
        <fullName evidence="2">Uncharacterized protein</fullName>
    </submittedName>
</protein>
<dbReference type="PATRIC" id="fig|1300345.3.peg.2258"/>
<keyword evidence="3" id="KW-1185">Reference proteome</keyword>
<organism evidence="2 3">
    <name type="scientific">Lysobacter dokdonensis DS-58</name>
    <dbReference type="NCBI Taxonomy" id="1300345"/>
    <lineage>
        <taxon>Bacteria</taxon>
        <taxon>Pseudomonadati</taxon>
        <taxon>Pseudomonadota</taxon>
        <taxon>Gammaproteobacteria</taxon>
        <taxon>Lysobacterales</taxon>
        <taxon>Lysobacteraceae</taxon>
        <taxon>Noviluteimonas</taxon>
    </lineage>
</organism>
<evidence type="ECO:0000256" key="1">
    <source>
        <dbReference type="SAM" id="Phobius"/>
    </source>
</evidence>
<keyword evidence="1" id="KW-1133">Transmembrane helix</keyword>
<dbReference type="EMBL" id="JRKJ01000018">
    <property type="protein sequence ID" value="KGQ18563.1"/>
    <property type="molecule type" value="Genomic_DNA"/>
</dbReference>
<dbReference type="RefSeq" id="WP_036169858.1">
    <property type="nucleotide sequence ID" value="NZ_JRKJ01000018.1"/>
</dbReference>
<keyword evidence="1" id="KW-0812">Transmembrane</keyword>
<accession>A0A0A2WFN7</accession>
<reference evidence="2 3" key="1">
    <citation type="submission" date="2014-09" db="EMBL/GenBank/DDBJ databases">
        <title>Genome sequences of Lysobacter dokdonensis DS-58.</title>
        <authorList>
            <person name="Kim J.F."/>
            <person name="Kwak M.-J."/>
        </authorList>
    </citation>
    <scope>NUCLEOTIDE SEQUENCE [LARGE SCALE GENOMIC DNA]</scope>
    <source>
        <strain evidence="2 3">DS-58</strain>
    </source>
</reference>
<evidence type="ECO:0000313" key="2">
    <source>
        <dbReference type="EMBL" id="KGQ18563.1"/>
    </source>
</evidence>
<dbReference type="OrthoDB" id="6252706at2"/>
<dbReference type="eggNOG" id="ENOG5033NV8">
    <property type="taxonomic scope" value="Bacteria"/>
</dbReference>